<dbReference type="Pfam" id="PF13620">
    <property type="entry name" value="CarboxypepD_reg"/>
    <property type="match status" value="1"/>
</dbReference>
<dbReference type="OrthoDB" id="1086219at2"/>
<dbReference type="Gene3D" id="2.60.40.1120">
    <property type="entry name" value="Carboxypeptidase-like, regulatory domain"/>
    <property type="match status" value="1"/>
</dbReference>
<dbReference type="SUPFAM" id="SSF49464">
    <property type="entry name" value="Carboxypeptidase regulatory domain-like"/>
    <property type="match status" value="1"/>
</dbReference>
<protein>
    <submittedName>
        <fullName evidence="2">Carboxypeptidase family protein</fullName>
    </submittedName>
</protein>
<dbReference type="GO" id="GO:0004180">
    <property type="term" value="F:carboxypeptidase activity"/>
    <property type="evidence" value="ECO:0007669"/>
    <property type="project" value="UniProtKB-KW"/>
</dbReference>
<organism evidence="2 3">
    <name type="scientific">Pedobacter duraquae</name>
    <dbReference type="NCBI Taxonomy" id="425511"/>
    <lineage>
        <taxon>Bacteria</taxon>
        <taxon>Pseudomonadati</taxon>
        <taxon>Bacteroidota</taxon>
        <taxon>Sphingobacteriia</taxon>
        <taxon>Sphingobacteriales</taxon>
        <taxon>Sphingobacteriaceae</taxon>
        <taxon>Pedobacter</taxon>
    </lineage>
</organism>
<feature type="domain" description="Outer membrane protein beta-barrel" evidence="1">
    <location>
        <begin position="408"/>
        <end position="786"/>
    </location>
</feature>
<evidence type="ECO:0000313" key="2">
    <source>
        <dbReference type="EMBL" id="TDO22073.1"/>
    </source>
</evidence>
<keyword evidence="3" id="KW-1185">Reference proteome</keyword>
<keyword evidence="2" id="KW-0378">Hydrolase</keyword>
<dbReference type="Proteomes" id="UP000295499">
    <property type="component" value="Unassembled WGS sequence"/>
</dbReference>
<reference evidence="2 3" key="1">
    <citation type="submission" date="2019-03" db="EMBL/GenBank/DDBJ databases">
        <title>Genomic Encyclopedia of Archaeal and Bacterial Type Strains, Phase II (KMG-II): from individual species to whole genera.</title>
        <authorList>
            <person name="Goeker M."/>
        </authorList>
    </citation>
    <scope>NUCLEOTIDE SEQUENCE [LARGE SCALE GENOMIC DNA]</scope>
    <source>
        <strain evidence="2 3">DSM 19034</strain>
    </source>
</reference>
<dbReference type="Pfam" id="PF14905">
    <property type="entry name" value="OMP_b-brl_3"/>
    <property type="match status" value="1"/>
</dbReference>
<dbReference type="SUPFAM" id="SSF56935">
    <property type="entry name" value="Porins"/>
    <property type="match status" value="1"/>
</dbReference>
<gene>
    <name evidence="2" type="ORF">CLV32_3187</name>
</gene>
<name>A0A4R6IJB3_9SPHI</name>
<comment type="caution">
    <text evidence="2">The sequence shown here is derived from an EMBL/GenBank/DDBJ whole genome shotgun (WGS) entry which is preliminary data.</text>
</comment>
<evidence type="ECO:0000313" key="3">
    <source>
        <dbReference type="Proteomes" id="UP000295499"/>
    </source>
</evidence>
<proteinExistence type="predicted"/>
<sequence>MRVYLILLFNLFLAGSVTGQVNNRINGLVKDSLKRPIPNAAIKVIAGEDTLHASTDDRGKFNLSGISTIRITLEINAFGYLPYTRELIYDLGQRTISLPLLSLERDAHTLKEVVIKAQVIPIRLMKDTIEYNAAAFAVRENDRVDELLRLMPGMTIDREGRALNMGKVMTKLRINGEDFFTSNVKDFISQLPADMIAKVQVINDYGDEANFTGVKTGEPQKMLNLVTKPGRGKGNFGNTSINGGSNERYGLQTNGNIWREKKQIGVKANVISTNNAAGINRNIATGINYRDKISEGLTTSLGYTYDNNKNNSKQLDYIETVNPLGIIRTTNANDRLTTSDKHNLNWSLQSVGKLSYFQASVVGSFLNSNSNSDATSRQTGVILQDLANRNATKLYTPNFSGNLAYAYRLNKPGRNLSVGFTAKNGINNTDEDLLSKIVYYNDRIPVKDSVLNRLVDTRNRSRNISATVRFSEPLGGKVDSAKTKSLDVYYTFDMEENANDLLTRVNTMYRVGRVVDSLSTMYTSRFTAHLLGASYRFASESVSYNLGITAQPNILTVRNEQPRNTISHVGFNVAPVANVSYILTEKSSLSLVYTGNNVAPNFTQLQPVPNTRNLQNVIVGNPNLRSTFTHTAGLSYQKTDLKTGAALMLGVNANVIKDQVVTNLILVTDTLNSLKQETNFLNANGAYSFETLYSWSQPFVENTYNLEFRGNVGFANTVSYSDYILNQNKGFNFSQAVLLRMNKKKLIMTGDASYNYYSNRYSLAIGELKDIQVYEFNLSMKTFLGKRYAMGFDALKRINIGYSIEAKNPLLINLSLEKSFLKRDQGTIKLQAYDILNQGNYLIRSVSDNSIIDSKNNQITRYLQLSLNINLQQFGG</sequence>
<dbReference type="InterPro" id="IPR041700">
    <property type="entry name" value="OMP_b-brl_3"/>
</dbReference>
<dbReference type="InterPro" id="IPR008969">
    <property type="entry name" value="CarboxyPept-like_regulatory"/>
</dbReference>
<keyword evidence="2" id="KW-0121">Carboxypeptidase</keyword>
<evidence type="ECO:0000259" key="1">
    <source>
        <dbReference type="Pfam" id="PF14905"/>
    </source>
</evidence>
<dbReference type="RefSeq" id="WP_133557082.1">
    <property type="nucleotide sequence ID" value="NZ_SNWM01000003.1"/>
</dbReference>
<accession>A0A4R6IJB3</accession>
<keyword evidence="2" id="KW-0645">Protease</keyword>
<dbReference type="AlphaFoldDB" id="A0A4R6IJB3"/>
<dbReference type="EMBL" id="SNWM01000003">
    <property type="protein sequence ID" value="TDO22073.1"/>
    <property type="molecule type" value="Genomic_DNA"/>
</dbReference>